<dbReference type="Proteomes" id="UP000282613">
    <property type="component" value="Unassembled WGS sequence"/>
</dbReference>
<dbReference type="InterPro" id="IPR029048">
    <property type="entry name" value="HSP70_C_sf"/>
</dbReference>
<accession>A0A0R3WCM2</accession>
<reference evidence="3" key="1">
    <citation type="submission" date="2017-02" db="UniProtKB">
        <authorList>
            <consortium name="WormBaseParasite"/>
        </authorList>
    </citation>
    <scope>IDENTIFICATION</scope>
</reference>
<evidence type="ECO:0000313" key="3">
    <source>
        <dbReference type="WBParaSite" id="TASK_0000846001-mRNA-1"/>
    </source>
</evidence>
<dbReference type="EMBL" id="UYRS01018805">
    <property type="protein sequence ID" value="VDK40341.1"/>
    <property type="molecule type" value="Genomic_DNA"/>
</dbReference>
<keyword evidence="2" id="KW-1185">Reference proteome</keyword>
<gene>
    <name evidence="1" type="ORF">TASK_LOCUS8461</name>
</gene>
<reference evidence="1 2" key="2">
    <citation type="submission" date="2018-11" db="EMBL/GenBank/DDBJ databases">
        <authorList>
            <consortium name="Pathogen Informatics"/>
        </authorList>
    </citation>
    <scope>NUCLEOTIDE SEQUENCE [LARGE SCALE GENOMIC DNA]</scope>
</reference>
<evidence type="ECO:0000313" key="2">
    <source>
        <dbReference type="Proteomes" id="UP000282613"/>
    </source>
</evidence>
<organism evidence="3">
    <name type="scientific">Taenia asiatica</name>
    <name type="common">Asian tapeworm</name>
    <dbReference type="NCBI Taxonomy" id="60517"/>
    <lineage>
        <taxon>Eukaryota</taxon>
        <taxon>Metazoa</taxon>
        <taxon>Spiralia</taxon>
        <taxon>Lophotrochozoa</taxon>
        <taxon>Platyhelminthes</taxon>
        <taxon>Cestoda</taxon>
        <taxon>Eucestoda</taxon>
        <taxon>Cyclophyllidea</taxon>
        <taxon>Taeniidae</taxon>
        <taxon>Taenia</taxon>
    </lineage>
</organism>
<dbReference type="Gene3D" id="1.20.1270.10">
    <property type="match status" value="1"/>
</dbReference>
<sequence length="67" mass="8089">MNELVDYVYSIKRTLEKAEVNQNHEKMLAICERTIKWANTEKQVTKEDYERMRNKFDSVYSLLTKSQ</sequence>
<protein>
    <submittedName>
        <fullName evidence="3">Group-specific protein</fullName>
    </submittedName>
</protein>
<dbReference type="WBParaSite" id="TASK_0000846001-mRNA-1">
    <property type="protein sequence ID" value="TASK_0000846001-mRNA-1"/>
    <property type="gene ID" value="TASK_0000846001"/>
</dbReference>
<proteinExistence type="predicted"/>
<evidence type="ECO:0000313" key="1">
    <source>
        <dbReference type="EMBL" id="VDK40341.1"/>
    </source>
</evidence>
<name>A0A0R3WCM2_TAEAS</name>
<dbReference type="AlphaFoldDB" id="A0A0R3WCM2"/>
<dbReference type="SUPFAM" id="SSF100934">
    <property type="entry name" value="Heat shock protein 70kD (HSP70), C-terminal subdomain"/>
    <property type="match status" value="1"/>
</dbReference>